<dbReference type="AlphaFoldDB" id="A0A1S8A4P8"/>
<sequence>MAKDGIRTTLIGPLRNHHVEVGKGIIPFYTVTFPAGYGQLRKTHDDHQAHTANQTTNQTTNQDLSLARFAGRWGESGV</sequence>
<dbReference type="EMBL" id="DF977446">
    <property type="protein sequence ID" value="GAW25066.1"/>
    <property type="molecule type" value="Genomic_DNA"/>
</dbReference>
<keyword evidence="2" id="KW-1185">Reference proteome</keyword>
<evidence type="ECO:0000313" key="1">
    <source>
        <dbReference type="EMBL" id="GAW25066.1"/>
    </source>
</evidence>
<gene>
    <name evidence="1" type="ORF">SAMD00023353_0102820</name>
</gene>
<dbReference type="Proteomes" id="UP000054516">
    <property type="component" value="Unassembled WGS sequence"/>
</dbReference>
<reference evidence="1" key="1">
    <citation type="submission" date="2016-03" db="EMBL/GenBank/DDBJ databases">
        <title>Draft genome sequence of Rosellinia necatrix.</title>
        <authorList>
            <person name="Kanematsu S."/>
        </authorList>
    </citation>
    <scope>NUCLEOTIDE SEQUENCE [LARGE SCALE GENOMIC DNA]</scope>
    <source>
        <strain evidence="1">W97</strain>
    </source>
</reference>
<organism evidence="1">
    <name type="scientific">Rosellinia necatrix</name>
    <name type="common">White root-rot fungus</name>
    <dbReference type="NCBI Taxonomy" id="77044"/>
    <lineage>
        <taxon>Eukaryota</taxon>
        <taxon>Fungi</taxon>
        <taxon>Dikarya</taxon>
        <taxon>Ascomycota</taxon>
        <taxon>Pezizomycotina</taxon>
        <taxon>Sordariomycetes</taxon>
        <taxon>Xylariomycetidae</taxon>
        <taxon>Xylariales</taxon>
        <taxon>Xylariaceae</taxon>
        <taxon>Rosellinia</taxon>
    </lineage>
</organism>
<protein>
    <submittedName>
        <fullName evidence="1">Uncharacterized protein</fullName>
    </submittedName>
</protein>
<accession>A0A1S8A4P8</accession>
<name>A0A1S8A4P8_ROSNE</name>
<evidence type="ECO:0000313" key="2">
    <source>
        <dbReference type="Proteomes" id="UP000054516"/>
    </source>
</evidence>
<proteinExistence type="predicted"/>